<dbReference type="GO" id="GO:0000976">
    <property type="term" value="F:transcription cis-regulatory region binding"/>
    <property type="evidence" value="ECO:0007669"/>
    <property type="project" value="TreeGrafter"/>
</dbReference>
<evidence type="ECO:0000313" key="7">
    <source>
        <dbReference type="EMBL" id="KEO61336.1"/>
    </source>
</evidence>
<keyword evidence="3" id="KW-0963">Cytoplasm</keyword>
<accession>A0A074JUH2</accession>
<evidence type="ECO:0000256" key="2">
    <source>
        <dbReference type="ARBA" id="ARBA00010610"/>
    </source>
</evidence>
<gene>
    <name evidence="7" type="ORF">DT23_09600</name>
</gene>
<dbReference type="Pfam" id="PF00816">
    <property type="entry name" value="Histone_HNS"/>
    <property type="match status" value="1"/>
</dbReference>
<dbReference type="InterPro" id="IPR037150">
    <property type="entry name" value="H-NS_C_dom_sf"/>
</dbReference>
<dbReference type="GO" id="GO:0032993">
    <property type="term" value="C:protein-DNA complex"/>
    <property type="evidence" value="ECO:0007669"/>
    <property type="project" value="TreeGrafter"/>
</dbReference>
<dbReference type="PANTHER" id="PTHR38097:SF2">
    <property type="entry name" value="DNA-BINDING PROTEIN STPA"/>
    <property type="match status" value="1"/>
</dbReference>
<protein>
    <recommendedName>
        <fullName evidence="6">DNA-binding protein H-NS-like C-terminal domain-containing protein</fullName>
    </recommendedName>
</protein>
<sequence>MDLENMPLDELKSLRKRVEKAIESFQDRKKKEAIDQLEKTARDMGFSLAELTSAGGVKPRRTVAPKYANPADKSQTWTGRGRKPLWVQAALDDGKSLDDLAI</sequence>
<dbReference type="GO" id="GO:0001217">
    <property type="term" value="F:DNA-binding transcription repressor activity"/>
    <property type="evidence" value="ECO:0007669"/>
    <property type="project" value="TreeGrafter"/>
</dbReference>
<name>A0A074JUH2_9RHOB</name>
<evidence type="ECO:0000256" key="5">
    <source>
        <dbReference type="SAM" id="MobiDB-lite"/>
    </source>
</evidence>
<feature type="region of interest" description="Disordered" evidence="5">
    <location>
        <begin position="55"/>
        <end position="80"/>
    </location>
</feature>
<dbReference type="GO" id="GO:0009295">
    <property type="term" value="C:nucleoid"/>
    <property type="evidence" value="ECO:0007669"/>
    <property type="project" value="UniProtKB-SubCell"/>
</dbReference>
<evidence type="ECO:0000256" key="4">
    <source>
        <dbReference type="ARBA" id="ARBA00023125"/>
    </source>
</evidence>
<comment type="caution">
    <text evidence="7">The sequence shown here is derived from an EMBL/GenBank/DDBJ whole genome shotgun (WGS) entry which is preliminary data.</text>
</comment>
<dbReference type="SUPFAM" id="SSF81273">
    <property type="entry name" value="H-NS histone-like proteins"/>
    <property type="match status" value="1"/>
</dbReference>
<dbReference type="GO" id="GO:0005829">
    <property type="term" value="C:cytosol"/>
    <property type="evidence" value="ECO:0007669"/>
    <property type="project" value="TreeGrafter"/>
</dbReference>
<keyword evidence="4" id="KW-0238">DNA-binding</keyword>
<dbReference type="eggNOG" id="COG2916">
    <property type="taxonomic scope" value="Bacteria"/>
</dbReference>
<organism evidence="7 8">
    <name type="scientific">Thioclava indica</name>
    <dbReference type="NCBI Taxonomy" id="1353528"/>
    <lineage>
        <taxon>Bacteria</taxon>
        <taxon>Pseudomonadati</taxon>
        <taxon>Pseudomonadota</taxon>
        <taxon>Alphaproteobacteria</taxon>
        <taxon>Rhodobacterales</taxon>
        <taxon>Paracoccaceae</taxon>
        <taxon>Thioclava</taxon>
    </lineage>
</organism>
<dbReference type="GO" id="GO:0003681">
    <property type="term" value="F:bent DNA binding"/>
    <property type="evidence" value="ECO:0007669"/>
    <property type="project" value="TreeGrafter"/>
</dbReference>
<dbReference type="STRING" id="1353528.DT23_09600"/>
<dbReference type="GO" id="GO:0003680">
    <property type="term" value="F:minor groove of adenine-thymine-rich DNA binding"/>
    <property type="evidence" value="ECO:0007669"/>
    <property type="project" value="TreeGrafter"/>
</dbReference>
<evidence type="ECO:0000259" key="6">
    <source>
        <dbReference type="SMART" id="SM00528"/>
    </source>
</evidence>
<dbReference type="SMART" id="SM00528">
    <property type="entry name" value="HNS"/>
    <property type="match status" value="1"/>
</dbReference>
<dbReference type="InterPro" id="IPR027444">
    <property type="entry name" value="H-NS_C_dom"/>
</dbReference>
<dbReference type="EMBL" id="AUNB01000002">
    <property type="protein sequence ID" value="KEO61336.1"/>
    <property type="molecule type" value="Genomic_DNA"/>
</dbReference>
<dbReference type="PANTHER" id="PTHR38097">
    <property type="match status" value="1"/>
</dbReference>
<dbReference type="AlphaFoldDB" id="A0A074JUH2"/>
<reference evidence="7 8" key="1">
    <citation type="journal article" date="2015" name="Antonie Van Leeuwenhoek">
        <title>Thioclava indica sp. nov., isolated from surface seawater of the Indian Ocean.</title>
        <authorList>
            <person name="Liu Y."/>
            <person name="Lai Q."/>
            <person name="Du J."/>
            <person name="Xu H."/>
            <person name="Jiang L."/>
            <person name="Shao Z."/>
        </authorList>
    </citation>
    <scope>NUCLEOTIDE SEQUENCE [LARGE SCALE GENOMIC DNA]</scope>
    <source>
        <strain evidence="7 8">DT23-4</strain>
    </source>
</reference>
<comment type="similarity">
    <text evidence="2">Belongs to the histone-like protein H-NS family.</text>
</comment>
<keyword evidence="8" id="KW-1185">Reference proteome</keyword>
<proteinExistence type="inferred from homology"/>
<comment type="subcellular location">
    <subcellularLocation>
        <location evidence="1">Cytoplasm</location>
        <location evidence="1">Nucleoid</location>
    </subcellularLocation>
</comment>
<feature type="domain" description="DNA-binding protein H-NS-like C-terminal" evidence="6">
    <location>
        <begin position="57"/>
        <end position="102"/>
    </location>
</feature>
<dbReference type="Gene3D" id="4.10.430.10">
    <property type="entry name" value="Histone-like protein H-NS, C-terminal domain"/>
    <property type="match status" value="1"/>
</dbReference>
<dbReference type="RefSeq" id="WP_156023825.1">
    <property type="nucleotide sequence ID" value="NZ_AUNB01000002.1"/>
</dbReference>
<evidence type="ECO:0000256" key="3">
    <source>
        <dbReference type="ARBA" id="ARBA00022490"/>
    </source>
</evidence>
<evidence type="ECO:0000313" key="8">
    <source>
        <dbReference type="Proteomes" id="UP000027471"/>
    </source>
</evidence>
<evidence type="ECO:0000256" key="1">
    <source>
        <dbReference type="ARBA" id="ARBA00004453"/>
    </source>
</evidence>
<dbReference type="Proteomes" id="UP000027471">
    <property type="component" value="Unassembled WGS sequence"/>
</dbReference>